<feature type="transmembrane region" description="Helical" evidence="1">
    <location>
        <begin position="226"/>
        <end position="249"/>
    </location>
</feature>
<feature type="transmembrane region" description="Helical" evidence="1">
    <location>
        <begin position="113"/>
        <end position="132"/>
    </location>
</feature>
<feature type="transmembrane region" description="Helical" evidence="1">
    <location>
        <begin position="255"/>
        <end position="274"/>
    </location>
</feature>
<gene>
    <name evidence="2" type="ORF">Rai3103_05940</name>
</gene>
<evidence type="ECO:0000313" key="2">
    <source>
        <dbReference type="EMBL" id="QGF23280.1"/>
    </source>
</evidence>
<organism evidence="2 3">
    <name type="scientific">Raineyella fluvialis</name>
    <dbReference type="NCBI Taxonomy" id="2662261"/>
    <lineage>
        <taxon>Bacteria</taxon>
        <taxon>Bacillati</taxon>
        <taxon>Actinomycetota</taxon>
        <taxon>Actinomycetes</taxon>
        <taxon>Propionibacteriales</taxon>
        <taxon>Propionibacteriaceae</taxon>
        <taxon>Raineyella</taxon>
    </lineage>
</organism>
<accession>A0A5Q2F8J0</accession>
<proteinExistence type="predicted"/>
<feature type="transmembrane region" description="Helical" evidence="1">
    <location>
        <begin position="45"/>
        <end position="64"/>
    </location>
</feature>
<dbReference type="AlphaFoldDB" id="A0A5Q2F8J0"/>
<feature type="transmembrane region" description="Helical" evidence="1">
    <location>
        <begin position="189"/>
        <end position="214"/>
    </location>
</feature>
<feature type="transmembrane region" description="Helical" evidence="1">
    <location>
        <begin position="286"/>
        <end position="309"/>
    </location>
</feature>
<name>A0A5Q2F8J0_9ACTN</name>
<dbReference type="Proteomes" id="UP000386847">
    <property type="component" value="Chromosome"/>
</dbReference>
<keyword evidence="1" id="KW-0472">Membrane</keyword>
<dbReference type="RefSeq" id="WP_153571811.1">
    <property type="nucleotide sequence ID" value="NZ_CP045725.1"/>
</dbReference>
<keyword evidence="1" id="KW-1133">Transmembrane helix</keyword>
<feature type="transmembrane region" description="Helical" evidence="1">
    <location>
        <begin position="144"/>
        <end position="169"/>
    </location>
</feature>
<dbReference type="KEGG" id="rain:Rai3103_05940"/>
<protein>
    <submittedName>
        <fullName evidence="2">Uncharacterized protein</fullName>
    </submittedName>
</protein>
<dbReference type="EMBL" id="CP045725">
    <property type="protein sequence ID" value="QGF23280.1"/>
    <property type="molecule type" value="Genomic_DNA"/>
</dbReference>
<feature type="transmembrane region" description="Helical" evidence="1">
    <location>
        <begin position="84"/>
        <end position="107"/>
    </location>
</feature>
<keyword evidence="1" id="KW-0812">Transmembrane</keyword>
<evidence type="ECO:0000313" key="3">
    <source>
        <dbReference type="Proteomes" id="UP000386847"/>
    </source>
</evidence>
<feature type="transmembrane region" description="Helical" evidence="1">
    <location>
        <begin position="329"/>
        <end position="355"/>
    </location>
</feature>
<evidence type="ECO:0000256" key="1">
    <source>
        <dbReference type="SAM" id="Phobius"/>
    </source>
</evidence>
<sequence length="369" mass="38845">MSDTEPTPLRQPVAQPVLGALVLAVAVLLSLGFISLFSWPTFRDWVSYLLVCGVPALFVIGAFWQTEHPRSIARLGQPWRGLAFLGLALATAAVIAVLLVVLLGGGLTPPTPNVAHIAIMAVPFTFLLAVVWGGWPFRSIPSPVLGGVVLMVVAYVLSVLTYLLLANYGSFVGGPAYVAALDPHGPFDIWAVLTTVVTTMAAGLLVLHLGFWPLGERVMRVPALRAFASTVVIAMLTGIALVIGIGVFAMPWPSFLTGVTVAFLFGSIVVLNVLQGRLPLPGAQPARGLVSAVLAAVVGVLLGRLYVLVMPLVSGTVPFGAPGFQGEVWLASALLGVTFPLLSVMTDGFAFWPFVSPARAVEKVSLPRR</sequence>
<keyword evidence="3" id="KW-1185">Reference proteome</keyword>
<reference evidence="2 3" key="1">
    <citation type="submission" date="2019-10" db="EMBL/GenBank/DDBJ databases">
        <title>Genomic analysis of Raineyella sp. CBA3103.</title>
        <authorList>
            <person name="Roh S.W."/>
        </authorList>
    </citation>
    <scope>NUCLEOTIDE SEQUENCE [LARGE SCALE GENOMIC DNA]</scope>
    <source>
        <strain evidence="2 3">CBA3103</strain>
    </source>
</reference>
<feature type="transmembrane region" description="Helical" evidence="1">
    <location>
        <begin position="17"/>
        <end position="39"/>
    </location>
</feature>